<dbReference type="AlphaFoldDB" id="A0A8H4UFK4"/>
<dbReference type="SMART" id="SM01329">
    <property type="entry name" value="Iso_dh"/>
    <property type="match status" value="1"/>
</dbReference>
<dbReference type="Proteomes" id="UP000635477">
    <property type="component" value="Unassembled WGS sequence"/>
</dbReference>
<comment type="caution">
    <text evidence="5">The sequence shown here is derived from an EMBL/GenBank/DDBJ whole genome shotgun (WGS) entry which is preliminary data.</text>
</comment>
<accession>A0A8H4UFK4</accession>
<dbReference type="InterPro" id="IPR000639">
    <property type="entry name" value="Epox_hydrolase-like"/>
</dbReference>
<gene>
    <name evidence="5" type="ORF">FZEAL_7505</name>
</gene>
<evidence type="ECO:0000259" key="4">
    <source>
        <dbReference type="SMART" id="SM01329"/>
    </source>
</evidence>
<evidence type="ECO:0000313" key="6">
    <source>
        <dbReference type="Proteomes" id="UP000635477"/>
    </source>
</evidence>
<reference evidence="5" key="1">
    <citation type="journal article" date="2020" name="BMC Genomics">
        <title>Correction to: Identification and distribution of gene clusters required for synthesis of sphingolipid metabolism inhibitors in diverse species of the filamentous fungus Fusarium.</title>
        <authorList>
            <person name="Kim H.S."/>
            <person name="Lohmar J.M."/>
            <person name="Busman M."/>
            <person name="Brown D.W."/>
            <person name="Naumann T.A."/>
            <person name="Divon H.H."/>
            <person name="Lysoe E."/>
            <person name="Uhlig S."/>
            <person name="Proctor R.H."/>
        </authorList>
    </citation>
    <scope>NUCLEOTIDE SEQUENCE</scope>
    <source>
        <strain evidence="5">NRRL 22465</strain>
    </source>
</reference>
<evidence type="ECO:0000256" key="2">
    <source>
        <dbReference type="ARBA" id="ARBA00022801"/>
    </source>
</evidence>
<feature type="domain" description="Isopropylmalate dehydrogenase-like" evidence="4">
    <location>
        <begin position="206"/>
        <end position="450"/>
    </location>
</feature>
<dbReference type="Pfam" id="PF00561">
    <property type="entry name" value="Abhydrolase_1"/>
    <property type="match status" value="1"/>
</dbReference>
<evidence type="ECO:0000256" key="3">
    <source>
        <dbReference type="ARBA" id="ARBA00038334"/>
    </source>
</evidence>
<dbReference type="Gene3D" id="3.40.50.1820">
    <property type="entry name" value="alpha/beta hydrolase"/>
    <property type="match status" value="1"/>
</dbReference>
<dbReference type="InterPro" id="IPR029058">
    <property type="entry name" value="AB_hydrolase_fold"/>
</dbReference>
<proteinExistence type="inferred from homology"/>
<protein>
    <recommendedName>
        <fullName evidence="4">Isopropylmalate dehydrogenase-like domain-containing protein</fullName>
    </recommendedName>
</protein>
<dbReference type="OrthoDB" id="408373at2759"/>
<keyword evidence="6" id="KW-1185">Reference proteome</keyword>
<dbReference type="InterPro" id="IPR024084">
    <property type="entry name" value="IsoPropMal-DH-like_dom"/>
</dbReference>
<sequence length="462" mass="51809">MFQGFESFAIQTQDADITIHGLKSGDASSSKPPLLLLHGFPQTLHIWHLVAPKLLERYTIILIDIRGYGQSSKPEHVAAYAKSAMARDCVDVMDGLGFDGSFYVCAHDRGARVAHKLCVDYPDRVRKAILLDICPTLAMYTKTDFDFARAYFHWFFLIQQEPLPETLISARPREFAEFFMGGRQKRGLEMFDPSCFDIYAGSLEDPAAVHAMCHDYRASATLDLDEARADLENGRLVRCPLLVLWGKHGVIEQSFDAVKEWQDVTESDVTVEGYSVDSGHYVPEHAPQEVVSAILEFMKLRSRSSTCRLIPSPLAGRKGGDIDFWIVRENTKGECSSVGGVMLEGMERETVIQETIMTRVGVDRVLVLRYAFELAQSRPRKKLTSATKSNDISITMPYWDARMMLSHFGFREAAEAIMTTIKRVLARSNVDVMTADMGGWEYIQSLGEAIDQGGVTPARQKL</sequence>
<dbReference type="EMBL" id="JABEYC010000609">
    <property type="protein sequence ID" value="KAF4975729.1"/>
    <property type="molecule type" value="Genomic_DNA"/>
</dbReference>
<dbReference type="GO" id="GO:0016787">
    <property type="term" value="F:hydrolase activity"/>
    <property type="evidence" value="ECO:0007669"/>
    <property type="project" value="UniProtKB-KW"/>
</dbReference>
<dbReference type="Gene3D" id="3.40.718.10">
    <property type="entry name" value="Isopropylmalate Dehydrogenase"/>
    <property type="match status" value="1"/>
</dbReference>
<organism evidence="5 6">
    <name type="scientific">Fusarium zealandicum</name>
    <dbReference type="NCBI Taxonomy" id="1053134"/>
    <lineage>
        <taxon>Eukaryota</taxon>
        <taxon>Fungi</taxon>
        <taxon>Dikarya</taxon>
        <taxon>Ascomycota</taxon>
        <taxon>Pezizomycotina</taxon>
        <taxon>Sordariomycetes</taxon>
        <taxon>Hypocreomycetidae</taxon>
        <taxon>Hypocreales</taxon>
        <taxon>Nectriaceae</taxon>
        <taxon>Fusarium</taxon>
        <taxon>Fusarium staphyleae species complex</taxon>
    </lineage>
</organism>
<dbReference type="SUPFAM" id="SSF53659">
    <property type="entry name" value="Isocitrate/Isopropylmalate dehydrogenase-like"/>
    <property type="match status" value="1"/>
</dbReference>
<reference evidence="5" key="2">
    <citation type="submission" date="2020-05" db="EMBL/GenBank/DDBJ databases">
        <authorList>
            <person name="Kim H.-S."/>
            <person name="Proctor R.H."/>
            <person name="Brown D.W."/>
        </authorList>
    </citation>
    <scope>NUCLEOTIDE SEQUENCE</scope>
    <source>
        <strain evidence="5">NRRL 22465</strain>
    </source>
</reference>
<dbReference type="PANTHER" id="PTHR43329">
    <property type="entry name" value="EPOXIDE HYDROLASE"/>
    <property type="match status" value="1"/>
</dbReference>
<evidence type="ECO:0000313" key="5">
    <source>
        <dbReference type="EMBL" id="KAF4975729.1"/>
    </source>
</evidence>
<dbReference type="SUPFAM" id="SSF53474">
    <property type="entry name" value="alpha/beta-Hydrolases"/>
    <property type="match status" value="1"/>
</dbReference>
<comment type="similarity">
    <text evidence="3">Belongs to the AB hydrolase superfamily. Epoxide hydrolase family.</text>
</comment>
<dbReference type="PRINTS" id="PR00111">
    <property type="entry name" value="ABHYDROLASE"/>
</dbReference>
<dbReference type="PRINTS" id="PR00412">
    <property type="entry name" value="EPOXHYDRLASE"/>
</dbReference>
<name>A0A8H4UFK4_9HYPO</name>
<dbReference type="InterPro" id="IPR000073">
    <property type="entry name" value="AB_hydrolase_1"/>
</dbReference>
<comment type="similarity">
    <text evidence="1">Belongs to the isocitrate and isopropylmalate dehydrogenases family.</text>
</comment>
<keyword evidence="2" id="KW-0378">Hydrolase</keyword>
<dbReference type="Pfam" id="PF00180">
    <property type="entry name" value="Iso_dh"/>
    <property type="match status" value="1"/>
</dbReference>
<evidence type="ECO:0000256" key="1">
    <source>
        <dbReference type="ARBA" id="ARBA00007769"/>
    </source>
</evidence>